<dbReference type="Pfam" id="PF12291">
    <property type="entry name" value="DUF3623"/>
    <property type="match status" value="1"/>
</dbReference>
<dbReference type="AlphaFoldDB" id="A0A2J7TDF8"/>
<dbReference type="RefSeq" id="WP_102844898.1">
    <property type="nucleotide sequence ID" value="NZ_PDZR01000024.1"/>
</dbReference>
<sequence length="295" mass="32467">MSDYGLPILYCLFVWWFSTGLVIYVNGLPSHTFRWSLLATTALMGASFYGLSKSSADTTIGGAYLAFTCALIVWAWHEMSFLMGVVTGPRRTACPEGAAGFQRFRFSLEAVLYHELAILVTAMLVLAATDGGPNQVGAATFIILWVMRLSAKLNIFFGVLNLTENFLPAPIQYLKTYFKKKPMNLLFPVSVTASTVAAVLLAQHAIAPDAADFQRAGYAFLASLMTLAIVEHWLLVLPLPAERLWSWSLRAKRSREKAAQVTTPDIGLQALLVRQDLTSLAIRQGEVRARLPSCN</sequence>
<feature type="transmembrane region" description="Helical" evidence="1">
    <location>
        <begin position="32"/>
        <end position="52"/>
    </location>
</feature>
<evidence type="ECO:0000313" key="2">
    <source>
        <dbReference type="EMBL" id="PNG24773.1"/>
    </source>
</evidence>
<comment type="caution">
    <text evidence="2">The sequence shown here is derived from an EMBL/GenBank/DDBJ whole genome shotgun (WGS) entry which is preliminary data.</text>
</comment>
<feature type="transmembrane region" description="Helical" evidence="1">
    <location>
        <begin position="141"/>
        <end position="162"/>
    </location>
</feature>
<gene>
    <name evidence="2" type="ORF">CR492_16855</name>
</gene>
<name>A0A2J7TDF8_METSI</name>
<feature type="transmembrane region" description="Helical" evidence="1">
    <location>
        <begin position="58"/>
        <end position="76"/>
    </location>
</feature>
<organism evidence="2 3">
    <name type="scientific">Methylocella silvestris</name>
    <dbReference type="NCBI Taxonomy" id="199596"/>
    <lineage>
        <taxon>Bacteria</taxon>
        <taxon>Pseudomonadati</taxon>
        <taxon>Pseudomonadota</taxon>
        <taxon>Alphaproteobacteria</taxon>
        <taxon>Hyphomicrobiales</taxon>
        <taxon>Beijerinckiaceae</taxon>
        <taxon>Methylocella</taxon>
    </lineage>
</organism>
<dbReference type="NCBIfam" id="TIGR03055">
    <property type="entry name" value="photo_alph_chp2"/>
    <property type="match status" value="1"/>
</dbReference>
<keyword evidence="1" id="KW-0472">Membrane</keyword>
<evidence type="ECO:0000256" key="1">
    <source>
        <dbReference type="SAM" id="Phobius"/>
    </source>
</evidence>
<feature type="transmembrane region" description="Helical" evidence="1">
    <location>
        <begin position="6"/>
        <end position="25"/>
    </location>
</feature>
<feature type="transmembrane region" description="Helical" evidence="1">
    <location>
        <begin position="183"/>
        <end position="206"/>
    </location>
</feature>
<dbReference type="Proteomes" id="UP000236286">
    <property type="component" value="Unassembled WGS sequence"/>
</dbReference>
<keyword evidence="1" id="KW-0812">Transmembrane</keyword>
<dbReference type="EMBL" id="PDZR01000024">
    <property type="protein sequence ID" value="PNG24773.1"/>
    <property type="molecule type" value="Genomic_DNA"/>
</dbReference>
<evidence type="ECO:0000313" key="3">
    <source>
        <dbReference type="Proteomes" id="UP000236286"/>
    </source>
</evidence>
<dbReference type="OrthoDB" id="152369at2"/>
<keyword evidence="1" id="KW-1133">Transmembrane helix</keyword>
<dbReference type="InterPro" id="IPR017496">
    <property type="entry name" value="Photo_alph_chp2"/>
</dbReference>
<accession>A0A2J7TDF8</accession>
<reference evidence="2 3" key="1">
    <citation type="submission" date="2017-10" db="EMBL/GenBank/DDBJ databases">
        <title>Genome announcement of Methylocella silvestris TVC from permafrost.</title>
        <authorList>
            <person name="Wang J."/>
            <person name="Geng K."/>
            <person name="Ul-Haque F."/>
            <person name="Crombie A.T."/>
            <person name="Street L.E."/>
            <person name="Wookey P.A."/>
            <person name="Murrell J.C."/>
            <person name="Pratscher J."/>
        </authorList>
    </citation>
    <scope>NUCLEOTIDE SEQUENCE [LARGE SCALE GENOMIC DNA]</scope>
    <source>
        <strain evidence="2 3">TVC</strain>
    </source>
</reference>
<feature type="transmembrane region" description="Helical" evidence="1">
    <location>
        <begin position="111"/>
        <end position="129"/>
    </location>
</feature>
<proteinExistence type="predicted"/>
<protein>
    <submittedName>
        <fullName evidence="2">Photosynthetic complex assembly protein 2</fullName>
    </submittedName>
</protein>
<feature type="transmembrane region" description="Helical" evidence="1">
    <location>
        <begin position="218"/>
        <end position="240"/>
    </location>
</feature>